<dbReference type="Proteomes" id="UP000070133">
    <property type="component" value="Unassembled WGS sequence"/>
</dbReference>
<evidence type="ECO:0000313" key="2">
    <source>
        <dbReference type="Proteomes" id="UP000070133"/>
    </source>
</evidence>
<sequence length="210" mass="24241">MLSPVTSPTKNCTTFRLRGSQSCPFRSGSEAFVPDQPEETYCFLQCGRSSMLDQSMSTMYPGKDPSVESIAIVFPDPEHGVPPTWTQALLQGLEQIAYGIKAAYLKSDTAFPMQWYTPHDCMESRKYIYHDLWRFLGANAKYRHKALEDVPQSFIAERSRHMLRIKRWKLSLDEYIKGNPIPKPEDLPSPQFPKNRMLKSINILVMWSHY</sequence>
<name>A0A139H9M7_9PEZI</name>
<protein>
    <submittedName>
        <fullName evidence="1">Uncharacterized protein</fullName>
    </submittedName>
</protein>
<keyword evidence="2" id="KW-1185">Reference proteome</keyword>
<comment type="caution">
    <text evidence="1">The sequence shown here is derived from an EMBL/GenBank/DDBJ whole genome shotgun (WGS) entry which is preliminary data.</text>
</comment>
<reference evidence="1 2" key="1">
    <citation type="submission" date="2015-07" db="EMBL/GenBank/DDBJ databases">
        <title>Comparative genomics of the Sigatoka disease complex on banana suggests a link between parallel evolutionary changes in Pseudocercospora fijiensis and Pseudocercospora eumusae and increased virulence on the banana host.</title>
        <authorList>
            <person name="Chang T.-C."/>
            <person name="Salvucci A."/>
            <person name="Crous P.W."/>
            <person name="Stergiopoulos I."/>
        </authorList>
    </citation>
    <scope>NUCLEOTIDE SEQUENCE [LARGE SCALE GENOMIC DNA]</scope>
    <source>
        <strain evidence="1 2">CBS 114824</strain>
    </source>
</reference>
<dbReference type="OrthoDB" id="2593732at2759"/>
<accession>A0A139H9M7</accession>
<dbReference type="EMBL" id="LFZN01000098">
    <property type="protein sequence ID" value="KXS99151.1"/>
    <property type="molecule type" value="Genomic_DNA"/>
</dbReference>
<evidence type="ECO:0000313" key="1">
    <source>
        <dbReference type="EMBL" id="KXS99151.1"/>
    </source>
</evidence>
<dbReference type="AlphaFoldDB" id="A0A139H9M7"/>
<proteinExistence type="predicted"/>
<organism evidence="1 2">
    <name type="scientific">Pseudocercospora eumusae</name>
    <dbReference type="NCBI Taxonomy" id="321146"/>
    <lineage>
        <taxon>Eukaryota</taxon>
        <taxon>Fungi</taxon>
        <taxon>Dikarya</taxon>
        <taxon>Ascomycota</taxon>
        <taxon>Pezizomycotina</taxon>
        <taxon>Dothideomycetes</taxon>
        <taxon>Dothideomycetidae</taxon>
        <taxon>Mycosphaerellales</taxon>
        <taxon>Mycosphaerellaceae</taxon>
        <taxon>Pseudocercospora</taxon>
    </lineage>
</organism>
<gene>
    <name evidence="1" type="ORF">AC578_9807</name>
</gene>